<dbReference type="PROSITE" id="PS50158">
    <property type="entry name" value="ZF_CCHC"/>
    <property type="match status" value="1"/>
</dbReference>
<organism evidence="4 5">
    <name type="scientific">Lasius niger</name>
    <name type="common">Black garden ant</name>
    <dbReference type="NCBI Taxonomy" id="67767"/>
    <lineage>
        <taxon>Eukaryota</taxon>
        <taxon>Metazoa</taxon>
        <taxon>Ecdysozoa</taxon>
        <taxon>Arthropoda</taxon>
        <taxon>Hexapoda</taxon>
        <taxon>Insecta</taxon>
        <taxon>Pterygota</taxon>
        <taxon>Neoptera</taxon>
        <taxon>Endopterygota</taxon>
        <taxon>Hymenoptera</taxon>
        <taxon>Apocrita</taxon>
        <taxon>Aculeata</taxon>
        <taxon>Formicoidea</taxon>
        <taxon>Formicidae</taxon>
        <taxon>Formicinae</taxon>
        <taxon>Lasius</taxon>
        <taxon>Lasius</taxon>
    </lineage>
</organism>
<sequence>MHQITSVFSETEKKSLPPPKVQKAKDVVCNSCGKTGHIQENCRKGEVSCVYCKAPGHQRNSCPKLKAKEQASTFAQATSHTVAAVSKDPEESTQVQHTVAFVQPDNDIPGHNESARPYNSILSPDKLKPWVKHVLND</sequence>
<dbReference type="InterPro" id="IPR036875">
    <property type="entry name" value="Znf_CCHC_sf"/>
</dbReference>
<comment type="caution">
    <text evidence="4">The sequence shown here is derived from an EMBL/GenBank/DDBJ whole genome shotgun (WGS) entry which is preliminary data.</text>
</comment>
<keyword evidence="1" id="KW-0862">Zinc</keyword>
<dbReference type="Proteomes" id="UP000036403">
    <property type="component" value="Unassembled WGS sequence"/>
</dbReference>
<name>A0A0J7KAB3_LASNI</name>
<dbReference type="Gene3D" id="4.10.60.10">
    <property type="entry name" value="Zinc finger, CCHC-type"/>
    <property type="match status" value="1"/>
</dbReference>
<dbReference type="PaxDb" id="67767-A0A0J7KAB3"/>
<feature type="region of interest" description="Disordered" evidence="2">
    <location>
        <begin position="1"/>
        <end position="20"/>
    </location>
</feature>
<dbReference type="SUPFAM" id="SSF57756">
    <property type="entry name" value="Retrovirus zinc finger-like domains"/>
    <property type="match status" value="1"/>
</dbReference>
<evidence type="ECO:0000313" key="4">
    <source>
        <dbReference type="EMBL" id="KMQ87214.1"/>
    </source>
</evidence>
<dbReference type="EMBL" id="LBMM01010815">
    <property type="protein sequence ID" value="KMQ87214.1"/>
    <property type="molecule type" value="Genomic_DNA"/>
</dbReference>
<dbReference type="SMART" id="SM00343">
    <property type="entry name" value="ZnF_C2HC"/>
    <property type="match status" value="2"/>
</dbReference>
<gene>
    <name evidence="4" type="ORF">RF55_13572</name>
</gene>
<keyword evidence="1" id="KW-0479">Metal-binding</keyword>
<reference evidence="4 5" key="1">
    <citation type="submission" date="2015-04" db="EMBL/GenBank/DDBJ databases">
        <title>Lasius niger genome sequencing.</title>
        <authorList>
            <person name="Konorov E.A."/>
            <person name="Nikitin M.A."/>
            <person name="Kirill M.V."/>
            <person name="Chang P."/>
        </authorList>
    </citation>
    <scope>NUCLEOTIDE SEQUENCE [LARGE SCALE GENOMIC DNA]</scope>
    <source>
        <tissue evidence="4">Whole</tissue>
    </source>
</reference>
<evidence type="ECO:0000256" key="1">
    <source>
        <dbReference type="PROSITE-ProRule" id="PRU00047"/>
    </source>
</evidence>
<keyword evidence="1" id="KW-0863">Zinc-finger</keyword>
<keyword evidence="5" id="KW-1185">Reference proteome</keyword>
<dbReference type="GO" id="GO:0003676">
    <property type="term" value="F:nucleic acid binding"/>
    <property type="evidence" value="ECO:0007669"/>
    <property type="project" value="InterPro"/>
</dbReference>
<accession>A0A0J7KAB3</accession>
<dbReference type="Pfam" id="PF00098">
    <property type="entry name" value="zf-CCHC"/>
    <property type="match status" value="1"/>
</dbReference>
<dbReference type="AlphaFoldDB" id="A0A0J7KAB3"/>
<protein>
    <recommendedName>
        <fullName evidence="3">CCHC-type domain-containing protein</fullName>
    </recommendedName>
</protein>
<dbReference type="InterPro" id="IPR001878">
    <property type="entry name" value="Znf_CCHC"/>
</dbReference>
<dbReference type="GO" id="GO:0008270">
    <property type="term" value="F:zinc ion binding"/>
    <property type="evidence" value="ECO:0007669"/>
    <property type="project" value="UniProtKB-KW"/>
</dbReference>
<proteinExistence type="predicted"/>
<feature type="domain" description="CCHC-type" evidence="3">
    <location>
        <begin position="29"/>
        <end position="44"/>
    </location>
</feature>
<evidence type="ECO:0000256" key="2">
    <source>
        <dbReference type="SAM" id="MobiDB-lite"/>
    </source>
</evidence>
<evidence type="ECO:0000313" key="5">
    <source>
        <dbReference type="Proteomes" id="UP000036403"/>
    </source>
</evidence>
<evidence type="ECO:0000259" key="3">
    <source>
        <dbReference type="PROSITE" id="PS50158"/>
    </source>
</evidence>